<comment type="similarity">
    <text evidence="2">Belongs to the YbaB/EbfC family.</text>
</comment>
<dbReference type="GO" id="GO:0043590">
    <property type="term" value="C:bacterial nucleoid"/>
    <property type="evidence" value="ECO:0007669"/>
    <property type="project" value="UniProtKB-UniRule"/>
</dbReference>
<dbReference type="HAMAP" id="MF_00274">
    <property type="entry name" value="DNA_YbaB_EbfC"/>
    <property type="match status" value="1"/>
</dbReference>
<dbReference type="Proteomes" id="UP000609531">
    <property type="component" value="Unassembled WGS sequence"/>
</dbReference>
<proteinExistence type="inferred from homology"/>
<dbReference type="GO" id="GO:0003677">
    <property type="term" value="F:DNA binding"/>
    <property type="evidence" value="ECO:0007669"/>
    <property type="project" value="UniProtKB-UniRule"/>
</dbReference>
<dbReference type="SUPFAM" id="SSF82607">
    <property type="entry name" value="YbaB-like"/>
    <property type="match status" value="1"/>
</dbReference>
<dbReference type="PIRSF" id="PIRSF004555">
    <property type="entry name" value="UCP004555"/>
    <property type="match status" value="1"/>
</dbReference>
<evidence type="ECO:0000313" key="3">
    <source>
        <dbReference type="EMBL" id="MBJ3775260.1"/>
    </source>
</evidence>
<accession>A0A934INQ6</accession>
<reference evidence="3" key="1">
    <citation type="submission" date="2020-12" db="EMBL/GenBank/DDBJ databases">
        <title>Bacterial taxonomy.</title>
        <authorList>
            <person name="Pan X."/>
        </authorList>
    </citation>
    <scope>NUCLEOTIDE SEQUENCE</scope>
    <source>
        <strain evidence="3">B2012</strain>
    </source>
</reference>
<comment type="caution">
    <text evidence="3">The sequence shown here is derived from an EMBL/GenBank/DDBJ whole genome shotgun (WGS) entry which is preliminary data.</text>
</comment>
<dbReference type="Pfam" id="PF02575">
    <property type="entry name" value="YbaB_DNA_bd"/>
    <property type="match status" value="1"/>
</dbReference>
<comment type="subunit">
    <text evidence="2">Homodimer.</text>
</comment>
<dbReference type="PANTHER" id="PTHR33449:SF1">
    <property type="entry name" value="NUCLEOID-ASSOCIATED PROTEIN YBAB"/>
    <property type="match status" value="1"/>
</dbReference>
<dbReference type="AlphaFoldDB" id="A0A934INQ6"/>
<comment type="function">
    <text evidence="2">Binds to DNA and alters its conformation. May be involved in regulation of gene expression, nucleoid organization and DNA protection.</text>
</comment>
<evidence type="ECO:0000313" key="4">
    <source>
        <dbReference type="Proteomes" id="UP000609531"/>
    </source>
</evidence>
<dbReference type="InterPro" id="IPR036894">
    <property type="entry name" value="YbaB-like_sf"/>
</dbReference>
<protein>
    <recommendedName>
        <fullName evidence="2">Nucleoid-associated protein JCR33_06145</fullName>
    </recommendedName>
</protein>
<dbReference type="PANTHER" id="PTHR33449">
    <property type="entry name" value="NUCLEOID-ASSOCIATED PROTEIN YBAB"/>
    <property type="match status" value="1"/>
</dbReference>
<organism evidence="3 4">
    <name type="scientific">Acuticoccus mangrovi</name>
    <dbReference type="NCBI Taxonomy" id="2796142"/>
    <lineage>
        <taxon>Bacteria</taxon>
        <taxon>Pseudomonadati</taxon>
        <taxon>Pseudomonadota</taxon>
        <taxon>Alphaproteobacteria</taxon>
        <taxon>Hyphomicrobiales</taxon>
        <taxon>Amorphaceae</taxon>
        <taxon>Acuticoccus</taxon>
    </lineage>
</organism>
<sequence length="108" mass="11481">MDIFKMMGKAREIQSRMGELQEELKLLEASGESGAGAVTARVNGQMALVALTIDPDLMKPDEKEIVEDLVIAAVADARAKVEALVQEKTQGMMGDLGLPPGLKLPFGG</sequence>
<comment type="subcellular location">
    <subcellularLocation>
        <location evidence="2">Cytoplasm</location>
        <location evidence="2">Nucleoid</location>
    </subcellularLocation>
</comment>
<dbReference type="GO" id="GO:0005829">
    <property type="term" value="C:cytosol"/>
    <property type="evidence" value="ECO:0007669"/>
    <property type="project" value="TreeGrafter"/>
</dbReference>
<gene>
    <name evidence="3" type="ORF">JCR33_06145</name>
</gene>
<dbReference type="RefSeq" id="WP_198881136.1">
    <property type="nucleotide sequence ID" value="NZ_JAEKJA010000003.1"/>
</dbReference>
<keyword evidence="1 2" id="KW-0238">DNA-binding</keyword>
<evidence type="ECO:0000256" key="1">
    <source>
        <dbReference type="ARBA" id="ARBA00023125"/>
    </source>
</evidence>
<dbReference type="EMBL" id="JAEKJA010000003">
    <property type="protein sequence ID" value="MBJ3775260.1"/>
    <property type="molecule type" value="Genomic_DNA"/>
</dbReference>
<keyword evidence="2" id="KW-0963">Cytoplasm</keyword>
<dbReference type="Gene3D" id="3.30.1310.10">
    <property type="entry name" value="Nucleoid-associated protein YbaB-like domain"/>
    <property type="match status" value="1"/>
</dbReference>
<dbReference type="NCBIfam" id="TIGR00103">
    <property type="entry name" value="DNA_YbaB_EbfC"/>
    <property type="match status" value="1"/>
</dbReference>
<dbReference type="InterPro" id="IPR004401">
    <property type="entry name" value="YbaB/EbfC"/>
</dbReference>
<name>A0A934INQ6_9HYPH</name>
<keyword evidence="4" id="KW-1185">Reference proteome</keyword>
<evidence type="ECO:0000256" key="2">
    <source>
        <dbReference type="HAMAP-Rule" id="MF_00274"/>
    </source>
</evidence>